<dbReference type="EMBL" id="MBTG01000021">
    <property type="protein sequence ID" value="OPH54635.1"/>
    <property type="molecule type" value="Genomic_DNA"/>
</dbReference>
<dbReference type="PROSITE" id="PS51257">
    <property type="entry name" value="PROKAR_LIPOPROTEIN"/>
    <property type="match status" value="1"/>
</dbReference>
<name>A0A1V4HGG1_9BACL</name>
<dbReference type="GO" id="GO:0005886">
    <property type="term" value="C:plasma membrane"/>
    <property type="evidence" value="ECO:0007669"/>
    <property type="project" value="TreeGrafter"/>
</dbReference>
<dbReference type="PANTHER" id="PTHR32063">
    <property type="match status" value="1"/>
</dbReference>
<dbReference type="GO" id="GO:0042910">
    <property type="term" value="F:xenobiotic transmembrane transporter activity"/>
    <property type="evidence" value="ECO:0007669"/>
    <property type="project" value="TreeGrafter"/>
</dbReference>
<evidence type="ECO:0000313" key="1">
    <source>
        <dbReference type="EMBL" id="OPH54635.1"/>
    </source>
</evidence>
<dbReference type="Proteomes" id="UP000190626">
    <property type="component" value="Unassembled WGS sequence"/>
</dbReference>
<keyword evidence="2" id="KW-1185">Reference proteome</keyword>
<dbReference type="STRING" id="1469647.BC351_30930"/>
<dbReference type="InterPro" id="IPR001036">
    <property type="entry name" value="Acrflvin-R"/>
</dbReference>
<protein>
    <submittedName>
        <fullName evidence="1">Uncharacterized protein</fullName>
    </submittedName>
</protein>
<dbReference type="AlphaFoldDB" id="A0A1V4HGG1"/>
<organism evidence="1 2">
    <name type="scientific">Paenibacillus ferrarius</name>
    <dbReference type="NCBI Taxonomy" id="1469647"/>
    <lineage>
        <taxon>Bacteria</taxon>
        <taxon>Bacillati</taxon>
        <taxon>Bacillota</taxon>
        <taxon>Bacilli</taxon>
        <taxon>Bacillales</taxon>
        <taxon>Paenibacillaceae</taxon>
        <taxon>Paenibacillus</taxon>
    </lineage>
</organism>
<dbReference type="Gene3D" id="3.30.70.1430">
    <property type="entry name" value="Multidrug efflux transporter AcrB pore domain"/>
    <property type="match status" value="1"/>
</dbReference>
<gene>
    <name evidence="1" type="ORF">BC351_30930</name>
</gene>
<proteinExistence type="predicted"/>
<comment type="caution">
    <text evidence="1">The sequence shown here is derived from an EMBL/GenBank/DDBJ whole genome shotgun (WGS) entry which is preliminary data.</text>
</comment>
<dbReference type="Gene3D" id="3.30.70.1320">
    <property type="entry name" value="Multidrug efflux transporter AcrB pore domain like"/>
    <property type="match status" value="1"/>
</dbReference>
<dbReference type="Pfam" id="PF00873">
    <property type="entry name" value="ACR_tran"/>
    <property type="match status" value="1"/>
</dbReference>
<sequence>MTKLTEFSMKNVAAVCIVIWLLIAGGCYAAANLKVESMPDIAYPIVIISTDYTAPPKDVMELVTKPLEKAVAGMQGLQNVSSRSQDNYSQIVIRLEQGKKPEDVKKDVESLIANVRLPQGAEKPRVLTAGFASEPIYHLALYAEEGTNQTELDQAFKDMILPGLEGIKGVDHVDSFGNRGFNGPLRYRGITQRHFFDWVSNANRHRRDECHCSYRQGPATSSAGASAAPIVG</sequence>
<accession>A0A1V4HGG1</accession>
<dbReference type="Gene3D" id="1.20.1640.10">
    <property type="entry name" value="Multidrug efflux transporter AcrB transmembrane domain"/>
    <property type="match status" value="1"/>
</dbReference>
<evidence type="ECO:0000313" key="2">
    <source>
        <dbReference type="Proteomes" id="UP000190626"/>
    </source>
</evidence>
<reference evidence="2" key="1">
    <citation type="submission" date="2016-07" db="EMBL/GenBank/DDBJ databases">
        <authorList>
            <person name="Florea S."/>
            <person name="Webb J.S."/>
            <person name="Jaromczyk J."/>
            <person name="Schardl C.L."/>
        </authorList>
    </citation>
    <scope>NUCLEOTIDE SEQUENCE [LARGE SCALE GENOMIC DNA]</scope>
    <source>
        <strain evidence="2">CY1</strain>
    </source>
</reference>
<dbReference type="PANTHER" id="PTHR32063:SF0">
    <property type="entry name" value="SWARMING MOTILITY PROTEIN SWRC"/>
    <property type="match status" value="1"/>
</dbReference>
<dbReference type="SUPFAM" id="SSF82693">
    <property type="entry name" value="Multidrug efflux transporter AcrB pore domain, PN1, PN2, PC1 and PC2 subdomains"/>
    <property type="match status" value="1"/>
</dbReference>